<sequence length="117" mass="12825">MSNNDLDVAIAVADYLRMSNNDLDVAIAVADYLRMSNNDMYVAIAVADYLRTSNIVLRPPKRLQGLPPSVHPVCMLARMVVVGGGFLSTYVLSEKAYVGGRCRLAVVAFFALMPDER</sequence>
<evidence type="ECO:0000313" key="2">
    <source>
        <dbReference type="Proteomes" id="UP001589747"/>
    </source>
</evidence>
<protein>
    <submittedName>
        <fullName evidence="1">Uncharacterized protein</fullName>
    </submittedName>
</protein>
<proteinExistence type="predicted"/>
<gene>
    <name evidence="1" type="ORF">ACFFSY_09030</name>
</gene>
<dbReference type="Proteomes" id="UP001589747">
    <property type="component" value="Unassembled WGS sequence"/>
</dbReference>
<name>A0ABV5KN52_9BACL</name>
<evidence type="ECO:0000313" key="1">
    <source>
        <dbReference type="EMBL" id="MFB9326051.1"/>
    </source>
</evidence>
<accession>A0ABV5KN52</accession>
<organism evidence="1 2">
    <name type="scientific">Paenibacillus aurantiacus</name>
    <dbReference type="NCBI Taxonomy" id="1936118"/>
    <lineage>
        <taxon>Bacteria</taxon>
        <taxon>Bacillati</taxon>
        <taxon>Bacillota</taxon>
        <taxon>Bacilli</taxon>
        <taxon>Bacillales</taxon>
        <taxon>Paenibacillaceae</taxon>
        <taxon>Paenibacillus</taxon>
    </lineage>
</organism>
<keyword evidence="2" id="KW-1185">Reference proteome</keyword>
<comment type="caution">
    <text evidence="1">The sequence shown here is derived from an EMBL/GenBank/DDBJ whole genome shotgun (WGS) entry which is preliminary data.</text>
</comment>
<dbReference type="EMBL" id="JBHMDO010000017">
    <property type="protein sequence ID" value="MFB9326051.1"/>
    <property type="molecule type" value="Genomic_DNA"/>
</dbReference>
<reference evidence="1 2" key="1">
    <citation type="submission" date="2024-09" db="EMBL/GenBank/DDBJ databases">
        <authorList>
            <person name="Sun Q."/>
            <person name="Mori K."/>
        </authorList>
    </citation>
    <scope>NUCLEOTIDE SEQUENCE [LARGE SCALE GENOMIC DNA]</scope>
    <source>
        <strain evidence="1 2">TISTR 2452</strain>
    </source>
</reference>
<dbReference type="RefSeq" id="WP_377492977.1">
    <property type="nucleotide sequence ID" value="NZ_JBHMDO010000017.1"/>
</dbReference>